<feature type="transmembrane region" description="Helical" evidence="7">
    <location>
        <begin position="260"/>
        <end position="280"/>
    </location>
</feature>
<organism evidence="9 10">
    <name type="scientific">Curtobacterium citreum</name>
    <dbReference type="NCBI Taxonomy" id="2036"/>
    <lineage>
        <taxon>Bacteria</taxon>
        <taxon>Bacillati</taxon>
        <taxon>Actinomycetota</taxon>
        <taxon>Actinomycetes</taxon>
        <taxon>Micrococcales</taxon>
        <taxon>Microbacteriaceae</taxon>
        <taxon>Curtobacterium</taxon>
    </lineage>
</organism>
<keyword evidence="4 7" id="KW-0812">Transmembrane</keyword>
<dbReference type="PROSITE" id="PS50850">
    <property type="entry name" value="MFS"/>
    <property type="match status" value="1"/>
</dbReference>
<feature type="transmembrane region" description="Helical" evidence="7">
    <location>
        <begin position="364"/>
        <end position="386"/>
    </location>
</feature>
<keyword evidence="5 7" id="KW-1133">Transmembrane helix</keyword>
<dbReference type="GO" id="GO:0022857">
    <property type="term" value="F:transmembrane transporter activity"/>
    <property type="evidence" value="ECO:0007669"/>
    <property type="project" value="InterPro"/>
</dbReference>
<evidence type="ECO:0000313" key="10">
    <source>
        <dbReference type="Proteomes" id="UP000539146"/>
    </source>
</evidence>
<sequence>MSTTEQQVPIRTLVRRDTTLRRLLTVTLVDTLGRGAFFTLTSLYLITIVGIPAVAVGLGLTVAGAVGVASSLAFGHLADRFSARRMLIWLHVVQGSALVAYVLVHDVATLIVTASVVTLAQQGGGSVRSAAIGRAFPGSERVRVRATMRTVTNVGIGVGTALAAIPLAIGTGEAYRVTMVVSGLLFVSSAFLVTGLSSARVDPTPADRTDTGTIVRREPAGRSPYRDVRFLAVAALTGVFGMQFGLFEVAVPLWVVQHTVAPDVLVSPLLLVNTVCVVLLQVRMSRGTDTVAGAARVMRHAGWVMALACGLWAAAGWVRGDDWVPAATATAVLVAAAVAHSLAEITSSAAGWALSFELAPADRIGAYQGVYGTGYAVAAMVAPAVVTLTAIDLGTPGWAILAVVFLAAALGVAAIAGRVARTTAPA</sequence>
<feature type="transmembrane region" description="Helical" evidence="7">
    <location>
        <begin position="175"/>
        <end position="196"/>
    </location>
</feature>
<reference evidence="9 10" key="1">
    <citation type="submission" date="2020-05" db="EMBL/GenBank/DDBJ databases">
        <title>Genome Sequencing of Type Strains.</title>
        <authorList>
            <person name="Lemaire J.F."/>
            <person name="Inderbitzin P."/>
            <person name="Gregorio O.A."/>
            <person name="Collins S.B."/>
            <person name="Wespe N."/>
            <person name="Knight-Connoni V."/>
        </authorList>
    </citation>
    <scope>NUCLEOTIDE SEQUENCE [LARGE SCALE GENOMIC DNA]</scope>
    <source>
        <strain evidence="9 10">DSM 20512</strain>
    </source>
</reference>
<dbReference type="RefSeq" id="WP_058743318.1">
    <property type="nucleotide sequence ID" value="NZ_BAAAWP010000001.1"/>
</dbReference>
<dbReference type="EMBL" id="JABMCG010000066">
    <property type="protein sequence ID" value="NUU26920.1"/>
    <property type="molecule type" value="Genomic_DNA"/>
</dbReference>
<evidence type="ECO:0000313" key="9">
    <source>
        <dbReference type="EMBL" id="NUU26920.1"/>
    </source>
</evidence>
<feature type="domain" description="Major facilitator superfamily (MFS) profile" evidence="8">
    <location>
        <begin position="1"/>
        <end position="200"/>
    </location>
</feature>
<dbReference type="Pfam" id="PF07690">
    <property type="entry name" value="MFS_1"/>
    <property type="match status" value="1"/>
</dbReference>
<feature type="transmembrane region" description="Helical" evidence="7">
    <location>
        <begin position="230"/>
        <end position="254"/>
    </location>
</feature>
<feature type="transmembrane region" description="Helical" evidence="7">
    <location>
        <begin position="86"/>
        <end position="104"/>
    </location>
</feature>
<dbReference type="PANTHER" id="PTHR23517">
    <property type="entry name" value="RESISTANCE PROTEIN MDTM, PUTATIVE-RELATED-RELATED"/>
    <property type="match status" value="1"/>
</dbReference>
<dbReference type="InterPro" id="IPR020846">
    <property type="entry name" value="MFS_dom"/>
</dbReference>
<feature type="transmembrane region" description="Helical" evidence="7">
    <location>
        <begin position="151"/>
        <end position="169"/>
    </location>
</feature>
<accession>A0A850DS14</accession>
<dbReference type="InterPro" id="IPR036259">
    <property type="entry name" value="MFS_trans_sf"/>
</dbReference>
<evidence type="ECO:0000256" key="4">
    <source>
        <dbReference type="ARBA" id="ARBA00022692"/>
    </source>
</evidence>
<evidence type="ECO:0000256" key="5">
    <source>
        <dbReference type="ARBA" id="ARBA00022989"/>
    </source>
</evidence>
<keyword evidence="3" id="KW-1003">Cell membrane</keyword>
<evidence type="ECO:0000256" key="6">
    <source>
        <dbReference type="ARBA" id="ARBA00023136"/>
    </source>
</evidence>
<dbReference type="Proteomes" id="UP000539146">
    <property type="component" value="Unassembled WGS sequence"/>
</dbReference>
<keyword evidence="2" id="KW-0813">Transport</keyword>
<evidence type="ECO:0000256" key="7">
    <source>
        <dbReference type="SAM" id="Phobius"/>
    </source>
</evidence>
<gene>
    <name evidence="9" type="ORF">HP467_02165</name>
</gene>
<comment type="subcellular location">
    <subcellularLocation>
        <location evidence="1">Cell membrane</location>
        <topology evidence="1">Multi-pass membrane protein</topology>
    </subcellularLocation>
</comment>
<feature type="transmembrane region" description="Helical" evidence="7">
    <location>
        <begin position="301"/>
        <end position="318"/>
    </location>
</feature>
<feature type="transmembrane region" description="Helical" evidence="7">
    <location>
        <begin position="398"/>
        <end position="420"/>
    </location>
</feature>
<comment type="caution">
    <text evidence="9">The sequence shown here is derived from an EMBL/GenBank/DDBJ whole genome shotgun (WGS) entry which is preliminary data.</text>
</comment>
<keyword evidence="6 7" id="KW-0472">Membrane</keyword>
<protein>
    <submittedName>
        <fullName evidence="9">MFS transporter</fullName>
    </submittedName>
</protein>
<dbReference type="Gene3D" id="1.20.1250.20">
    <property type="entry name" value="MFS general substrate transporter like domains"/>
    <property type="match status" value="1"/>
</dbReference>
<evidence type="ECO:0000259" key="8">
    <source>
        <dbReference type="PROSITE" id="PS50850"/>
    </source>
</evidence>
<dbReference type="GO" id="GO:0005886">
    <property type="term" value="C:plasma membrane"/>
    <property type="evidence" value="ECO:0007669"/>
    <property type="project" value="UniProtKB-SubCell"/>
</dbReference>
<evidence type="ECO:0000256" key="2">
    <source>
        <dbReference type="ARBA" id="ARBA00022448"/>
    </source>
</evidence>
<name>A0A850DS14_9MICO</name>
<proteinExistence type="predicted"/>
<dbReference type="SUPFAM" id="SSF103473">
    <property type="entry name" value="MFS general substrate transporter"/>
    <property type="match status" value="1"/>
</dbReference>
<dbReference type="InterPro" id="IPR011701">
    <property type="entry name" value="MFS"/>
</dbReference>
<evidence type="ECO:0000256" key="1">
    <source>
        <dbReference type="ARBA" id="ARBA00004651"/>
    </source>
</evidence>
<evidence type="ECO:0000256" key="3">
    <source>
        <dbReference type="ARBA" id="ARBA00022475"/>
    </source>
</evidence>
<dbReference type="AlphaFoldDB" id="A0A850DS14"/>
<feature type="transmembrane region" description="Helical" evidence="7">
    <location>
        <begin position="43"/>
        <end position="74"/>
    </location>
</feature>
<dbReference type="PANTHER" id="PTHR23517:SF2">
    <property type="entry name" value="MULTIDRUG RESISTANCE PROTEIN MDTH"/>
    <property type="match status" value="1"/>
</dbReference>
<dbReference type="InterPro" id="IPR050171">
    <property type="entry name" value="MFS_Transporters"/>
</dbReference>